<keyword evidence="1" id="KW-1185">Reference proteome</keyword>
<reference evidence="2" key="1">
    <citation type="submission" date="2022-11" db="UniProtKB">
        <authorList>
            <consortium name="WormBaseParasite"/>
        </authorList>
    </citation>
    <scope>IDENTIFICATION</scope>
</reference>
<evidence type="ECO:0000313" key="2">
    <source>
        <dbReference type="WBParaSite" id="nRc.2.0.1.t28339-RA"/>
    </source>
</evidence>
<accession>A0A915JQ04</accession>
<organism evidence="1 2">
    <name type="scientific">Romanomermis culicivorax</name>
    <name type="common">Nematode worm</name>
    <dbReference type="NCBI Taxonomy" id="13658"/>
    <lineage>
        <taxon>Eukaryota</taxon>
        <taxon>Metazoa</taxon>
        <taxon>Ecdysozoa</taxon>
        <taxon>Nematoda</taxon>
        <taxon>Enoplea</taxon>
        <taxon>Dorylaimia</taxon>
        <taxon>Mermithida</taxon>
        <taxon>Mermithoidea</taxon>
        <taxon>Mermithidae</taxon>
        <taxon>Romanomermis</taxon>
    </lineage>
</organism>
<proteinExistence type="predicted"/>
<name>A0A915JQ04_ROMCU</name>
<dbReference type="WBParaSite" id="nRc.2.0.1.t28339-RA">
    <property type="protein sequence ID" value="nRc.2.0.1.t28339-RA"/>
    <property type="gene ID" value="nRc.2.0.1.g28339"/>
</dbReference>
<dbReference type="AlphaFoldDB" id="A0A915JQ04"/>
<protein>
    <submittedName>
        <fullName evidence="2">Uncharacterized protein</fullName>
    </submittedName>
</protein>
<dbReference type="Proteomes" id="UP000887565">
    <property type="component" value="Unplaced"/>
</dbReference>
<evidence type="ECO:0000313" key="1">
    <source>
        <dbReference type="Proteomes" id="UP000887565"/>
    </source>
</evidence>
<sequence length="120" mass="13693">MNAFSTSIGASGTDAMAFSSWTERNAFFHLMGAICVRQEKYRKNRPNINVEGIVKKTFCVKDKLLLEKIHMETNSLHNTNEDTFLFLTADFFFHIYRKCSMLATSIVCCPHIITHHGSDV</sequence>